<reference evidence="7" key="1">
    <citation type="submission" date="2017-06" db="EMBL/GenBank/DDBJ databases">
        <authorList>
            <person name="Varghese N."/>
            <person name="Submissions S."/>
        </authorList>
    </citation>
    <scope>NUCLEOTIDE SEQUENCE [LARGE SCALE GENOMIC DNA]</scope>
    <source>
        <strain evidence="7">LNB2</strain>
    </source>
</reference>
<keyword evidence="3 5" id="KW-1133">Transmembrane helix</keyword>
<dbReference type="Pfam" id="PF01925">
    <property type="entry name" value="TauE"/>
    <property type="match status" value="1"/>
</dbReference>
<keyword evidence="7" id="KW-1185">Reference proteome</keyword>
<evidence type="ECO:0000256" key="3">
    <source>
        <dbReference type="ARBA" id="ARBA00022989"/>
    </source>
</evidence>
<feature type="transmembrane region" description="Helical" evidence="5">
    <location>
        <begin position="190"/>
        <end position="208"/>
    </location>
</feature>
<dbReference type="GO" id="GO:0005886">
    <property type="term" value="C:plasma membrane"/>
    <property type="evidence" value="ECO:0007669"/>
    <property type="project" value="UniProtKB-SubCell"/>
</dbReference>
<protein>
    <recommendedName>
        <fullName evidence="5">Probable membrane transporter protein</fullName>
    </recommendedName>
</protein>
<keyword evidence="2 5" id="KW-0812">Transmembrane</keyword>
<feature type="transmembrane region" description="Helical" evidence="5">
    <location>
        <begin position="113"/>
        <end position="130"/>
    </location>
</feature>
<comment type="similarity">
    <text evidence="5">Belongs to the 4-toluene sulfonate uptake permease (TSUP) (TC 2.A.102) family.</text>
</comment>
<evidence type="ECO:0000256" key="1">
    <source>
        <dbReference type="ARBA" id="ARBA00004141"/>
    </source>
</evidence>
<feature type="transmembrane region" description="Helical" evidence="5">
    <location>
        <begin position="215"/>
        <end position="234"/>
    </location>
</feature>
<dbReference type="PANTHER" id="PTHR43701:SF12">
    <property type="entry name" value="MEMBRANE TRANSPORTER PROTEIN YTNM-RELATED"/>
    <property type="match status" value="1"/>
</dbReference>
<organism evidence="6 7">
    <name type="scientific">Edaphosphingomonas laterariae</name>
    <dbReference type="NCBI Taxonomy" id="861865"/>
    <lineage>
        <taxon>Bacteria</taxon>
        <taxon>Pseudomonadati</taxon>
        <taxon>Pseudomonadota</taxon>
        <taxon>Alphaproteobacteria</taxon>
        <taxon>Sphingomonadales</taxon>
        <taxon>Rhizorhabdaceae</taxon>
        <taxon>Edaphosphingomonas</taxon>
    </lineage>
</organism>
<dbReference type="EMBL" id="FZOS01000008">
    <property type="protein sequence ID" value="SNS52382.1"/>
    <property type="molecule type" value="Genomic_DNA"/>
</dbReference>
<dbReference type="OrthoDB" id="9779078at2"/>
<dbReference type="PANTHER" id="PTHR43701">
    <property type="entry name" value="MEMBRANE TRANSPORTER PROTEIN MJ0441-RELATED"/>
    <property type="match status" value="1"/>
</dbReference>
<proteinExistence type="inferred from homology"/>
<feature type="transmembrane region" description="Helical" evidence="5">
    <location>
        <begin position="44"/>
        <end position="71"/>
    </location>
</feature>
<keyword evidence="5" id="KW-1003">Cell membrane</keyword>
<gene>
    <name evidence="6" type="ORF">SAMN06295912_10885</name>
</gene>
<feature type="transmembrane region" description="Helical" evidence="5">
    <location>
        <begin position="271"/>
        <end position="293"/>
    </location>
</feature>
<feature type="transmembrane region" description="Helical" evidence="5">
    <location>
        <begin position="240"/>
        <end position="259"/>
    </location>
</feature>
<feature type="transmembrane region" description="Helical" evidence="5">
    <location>
        <begin position="83"/>
        <end position="101"/>
    </location>
</feature>
<accession>A0A239F896</accession>
<dbReference type="Proteomes" id="UP000198281">
    <property type="component" value="Unassembled WGS sequence"/>
</dbReference>
<keyword evidence="4 5" id="KW-0472">Membrane</keyword>
<feature type="transmembrane region" description="Helical" evidence="5">
    <location>
        <begin position="12"/>
        <end position="38"/>
    </location>
</feature>
<evidence type="ECO:0000313" key="6">
    <source>
        <dbReference type="EMBL" id="SNS52382.1"/>
    </source>
</evidence>
<evidence type="ECO:0000313" key="7">
    <source>
        <dbReference type="Proteomes" id="UP000198281"/>
    </source>
</evidence>
<evidence type="ECO:0000256" key="5">
    <source>
        <dbReference type="RuleBase" id="RU363041"/>
    </source>
</evidence>
<dbReference type="InterPro" id="IPR051598">
    <property type="entry name" value="TSUP/Inactive_protease-like"/>
</dbReference>
<dbReference type="InterPro" id="IPR002781">
    <property type="entry name" value="TM_pro_TauE-like"/>
</dbReference>
<name>A0A239F896_9SPHN</name>
<dbReference type="RefSeq" id="WP_089219376.1">
    <property type="nucleotide sequence ID" value="NZ_FZOS01000008.1"/>
</dbReference>
<comment type="subcellular location">
    <subcellularLocation>
        <location evidence="5">Cell membrane</location>
        <topology evidence="5">Multi-pass membrane protein</topology>
    </subcellularLocation>
    <subcellularLocation>
        <location evidence="1">Membrane</location>
        <topology evidence="1">Multi-pass membrane protein</topology>
    </subcellularLocation>
</comment>
<sequence>MDLYLPIAGLSVNIFVIIGLGGLVGVLSGIFGVGGGFLTTPLLIFYGIPPAVAVASAATQITGTSVSAVLAHHRRQGVDIQMGAVLVAGGAIGTIVGGYAFRALQDSGQIDTVVGVLYVVLLGGIGILMAKEAAQSLAVLWGKAVAPPRARRHHPLIAMLPMRWRFYRSGLYISPLAPLALGFGTGLLTVLLGVGGGFVLVPALIYILGMSTRVVVGTSSFQILFVTAATTLVHATTTKAVDIVLAVLLLIGSVVGAQVGTRFAMKMRPEWLRLALAGIVLTVAIRMALGLGWRPDEIFTVQPL</sequence>
<evidence type="ECO:0000256" key="4">
    <source>
        <dbReference type="ARBA" id="ARBA00023136"/>
    </source>
</evidence>
<evidence type="ECO:0000256" key="2">
    <source>
        <dbReference type="ARBA" id="ARBA00022692"/>
    </source>
</evidence>
<dbReference type="AlphaFoldDB" id="A0A239F896"/>